<dbReference type="InterPro" id="IPR021858">
    <property type="entry name" value="Fun_TF"/>
</dbReference>
<dbReference type="AlphaFoldDB" id="A0A6A5KRH5"/>
<dbReference type="Pfam" id="PF00172">
    <property type="entry name" value="Zn_clus"/>
    <property type="match status" value="1"/>
</dbReference>
<dbReference type="PANTHER" id="PTHR38111:SF2">
    <property type="entry name" value="FINGER DOMAIN PROTEIN, PUTATIVE (AFU_ORTHOLOGUE AFUA_1G01560)-RELATED"/>
    <property type="match status" value="1"/>
</dbReference>
<dbReference type="SUPFAM" id="SSF57701">
    <property type="entry name" value="Zn2/Cys6 DNA-binding domain"/>
    <property type="match status" value="1"/>
</dbReference>
<feature type="region of interest" description="Disordered" evidence="2">
    <location>
        <begin position="56"/>
        <end position="75"/>
    </location>
</feature>
<gene>
    <name evidence="4" type="ORF">BDW02DRAFT_566428</name>
</gene>
<evidence type="ECO:0000256" key="1">
    <source>
        <dbReference type="ARBA" id="ARBA00023242"/>
    </source>
</evidence>
<keyword evidence="5" id="KW-1185">Reference proteome</keyword>
<sequence length="457" mass="51050">MGNVGGRSKGCLTCRKRRVKCDETRPICLRCTKAGLSCEGPKGTVFIQATIVKSRRSQKPVATPKEPGTTNSDSTLVSLKKPQISIPDVRFRHQENEVYICYMRHHLLPNGPIDLSLQDLRASDIISPIPSTNAHSPIFAPAALTFATLFFGKKHHQPHILTQGYIHHSAALQHLHRALNNPASITTPDILVSVLTLATLESLVPTGPSTYSKHMRGLEQLLQLRDPASLGSCSQRTLALYKGVRHMILFEALRTRTPSVLARPEWKAVLRREACSLEDEMESVLHEVLADCTGLMGARDRMLASGRWGEVHRKAYDLLTCLTHWKERWDNDPRNTYDSFPSRSPEEAPPSLRIQYTFQSPSAARIFMFFNTALIHVLQLLSPTTTTDAIRGASLDIARAVPHYLQRKREAGETDFVSLVVHAAVWTAWKALGESEGRWLREVVDGDGFARGMWDEG</sequence>
<dbReference type="GO" id="GO:0008270">
    <property type="term" value="F:zinc ion binding"/>
    <property type="evidence" value="ECO:0007669"/>
    <property type="project" value="InterPro"/>
</dbReference>
<dbReference type="InterPro" id="IPR036864">
    <property type="entry name" value="Zn2-C6_fun-type_DNA-bd_sf"/>
</dbReference>
<evidence type="ECO:0000313" key="5">
    <source>
        <dbReference type="Proteomes" id="UP000800040"/>
    </source>
</evidence>
<evidence type="ECO:0000313" key="4">
    <source>
        <dbReference type="EMBL" id="KAF1837014.1"/>
    </source>
</evidence>
<evidence type="ECO:0000259" key="3">
    <source>
        <dbReference type="PROSITE" id="PS50048"/>
    </source>
</evidence>
<dbReference type="CDD" id="cd00067">
    <property type="entry name" value="GAL4"/>
    <property type="match status" value="1"/>
</dbReference>
<organism evidence="4 5">
    <name type="scientific">Decorospora gaudefroyi</name>
    <dbReference type="NCBI Taxonomy" id="184978"/>
    <lineage>
        <taxon>Eukaryota</taxon>
        <taxon>Fungi</taxon>
        <taxon>Dikarya</taxon>
        <taxon>Ascomycota</taxon>
        <taxon>Pezizomycotina</taxon>
        <taxon>Dothideomycetes</taxon>
        <taxon>Pleosporomycetidae</taxon>
        <taxon>Pleosporales</taxon>
        <taxon>Pleosporineae</taxon>
        <taxon>Pleosporaceae</taxon>
        <taxon>Decorospora</taxon>
    </lineage>
</organism>
<reference evidence="4" key="1">
    <citation type="submission" date="2020-01" db="EMBL/GenBank/DDBJ databases">
        <authorList>
            <consortium name="DOE Joint Genome Institute"/>
            <person name="Haridas S."/>
            <person name="Albert R."/>
            <person name="Binder M."/>
            <person name="Bloem J."/>
            <person name="Labutti K."/>
            <person name="Salamov A."/>
            <person name="Andreopoulos B."/>
            <person name="Baker S.E."/>
            <person name="Barry K."/>
            <person name="Bills G."/>
            <person name="Bluhm B.H."/>
            <person name="Cannon C."/>
            <person name="Castanera R."/>
            <person name="Culley D.E."/>
            <person name="Daum C."/>
            <person name="Ezra D."/>
            <person name="Gonzalez J.B."/>
            <person name="Henrissat B."/>
            <person name="Kuo A."/>
            <person name="Liang C."/>
            <person name="Lipzen A."/>
            <person name="Lutzoni F."/>
            <person name="Magnuson J."/>
            <person name="Mondo S."/>
            <person name="Nolan M."/>
            <person name="Ohm R."/>
            <person name="Pangilinan J."/>
            <person name="Park H.-J."/>
            <person name="Ramirez L."/>
            <person name="Alfaro M."/>
            <person name="Sun H."/>
            <person name="Tritt A."/>
            <person name="Yoshinaga Y."/>
            <person name="Zwiers L.-H."/>
            <person name="Turgeon B.G."/>
            <person name="Goodwin S.B."/>
            <person name="Spatafora J.W."/>
            <person name="Crous P.W."/>
            <person name="Grigoriev I.V."/>
        </authorList>
    </citation>
    <scope>NUCLEOTIDE SEQUENCE</scope>
    <source>
        <strain evidence="4">P77</strain>
    </source>
</reference>
<dbReference type="Proteomes" id="UP000800040">
    <property type="component" value="Unassembled WGS sequence"/>
</dbReference>
<dbReference type="OrthoDB" id="5126878at2759"/>
<proteinExistence type="predicted"/>
<dbReference type="GO" id="GO:0000981">
    <property type="term" value="F:DNA-binding transcription factor activity, RNA polymerase II-specific"/>
    <property type="evidence" value="ECO:0007669"/>
    <property type="project" value="InterPro"/>
</dbReference>
<dbReference type="Gene3D" id="4.10.240.10">
    <property type="entry name" value="Zn(2)-C6 fungal-type DNA-binding domain"/>
    <property type="match status" value="1"/>
</dbReference>
<dbReference type="Pfam" id="PF11951">
    <property type="entry name" value="Fungal_trans_2"/>
    <property type="match status" value="1"/>
</dbReference>
<evidence type="ECO:0000256" key="2">
    <source>
        <dbReference type="SAM" id="MobiDB-lite"/>
    </source>
</evidence>
<accession>A0A6A5KRH5</accession>
<protein>
    <recommendedName>
        <fullName evidence="3">Zn(2)-C6 fungal-type domain-containing protein</fullName>
    </recommendedName>
</protein>
<dbReference type="SMART" id="SM00066">
    <property type="entry name" value="GAL4"/>
    <property type="match status" value="1"/>
</dbReference>
<keyword evidence="1" id="KW-0539">Nucleus</keyword>
<name>A0A6A5KRH5_9PLEO</name>
<dbReference type="InterPro" id="IPR001138">
    <property type="entry name" value="Zn2Cys6_DnaBD"/>
</dbReference>
<dbReference type="EMBL" id="ML975266">
    <property type="protein sequence ID" value="KAF1837014.1"/>
    <property type="molecule type" value="Genomic_DNA"/>
</dbReference>
<feature type="domain" description="Zn(2)-C6 fungal-type" evidence="3">
    <location>
        <begin position="10"/>
        <end position="38"/>
    </location>
</feature>
<dbReference type="InterPro" id="IPR053178">
    <property type="entry name" value="Osmoadaptation_assoc"/>
</dbReference>
<dbReference type="PROSITE" id="PS50048">
    <property type="entry name" value="ZN2_CY6_FUNGAL_2"/>
    <property type="match status" value="1"/>
</dbReference>
<dbReference type="PANTHER" id="PTHR38111">
    <property type="entry name" value="ZN(2)-C6 FUNGAL-TYPE DOMAIN-CONTAINING PROTEIN-RELATED"/>
    <property type="match status" value="1"/>
</dbReference>
<dbReference type="PROSITE" id="PS00463">
    <property type="entry name" value="ZN2_CY6_FUNGAL_1"/>
    <property type="match status" value="1"/>
</dbReference>